<dbReference type="OrthoDB" id="9792858at2"/>
<name>A0A2V3VQJ9_9BACI</name>
<dbReference type="SUPFAM" id="SSF50475">
    <property type="entry name" value="FMN-binding split barrel"/>
    <property type="match status" value="1"/>
</dbReference>
<dbReference type="Pfam" id="PF01613">
    <property type="entry name" value="Flavin_Reduct"/>
    <property type="match status" value="1"/>
</dbReference>
<dbReference type="PANTHER" id="PTHR30466:SF1">
    <property type="entry name" value="FMN REDUCTASE (NADH) RUTF"/>
    <property type="match status" value="1"/>
</dbReference>
<protein>
    <submittedName>
        <fullName evidence="3">Flavin reductase (DIM6/NTAB) family NADH-FMN oxidoreductase RutF</fullName>
    </submittedName>
</protein>
<evidence type="ECO:0000256" key="1">
    <source>
        <dbReference type="ARBA" id="ARBA00023002"/>
    </source>
</evidence>
<dbReference type="Gene3D" id="2.30.110.10">
    <property type="entry name" value="Electron Transport, Fmn-binding Protein, Chain A"/>
    <property type="match status" value="1"/>
</dbReference>
<dbReference type="InterPro" id="IPR050268">
    <property type="entry name" value="NADH-dep_flavin_reductase"/>
</dbReference>
<reference evidence="3 4" key="1">
    <citation type="submission" date="2018-05" db="EMBL/GenBank/DDBJ databases">
        <title>Genomic Encyclopedia of Type Strains, Phase IV (KMG-IV): sequencing the most valuable type-strain genomes for metagenomic binning, comparative biology and taxonomic classification.</title>
        <authorList>
            <person name="Goeker M."/>
        </authorList>
    </citation>
    <scope>NUCLEOTIDE SEQUENCE [LARGE SCALE GENOMIC DNA]</scope>
    <source>
        <strain evidence="3 4">DSM 28556</strain>
    </source>
</reference>
<keyword evidence="1" id="KW-0560">Oxidoreductase</keyword>
<keyword evidence="4" id="KW-1185">Reference proteome</keyword>
<gene>
    <name evidence="3" type="ORF">DFR56_116103</name>
</gene>
<dbReference type="PANTHER" id="PTHR30466">
    <property type="entry name" value="FLAVIN REDUCTASE"/>
    <property type="match status" value="1"/>
</dbReference>
<dbReference type="GO" id="GO:0006208">
    <property type="term" value="P:pyrimidine nucleobase catabolic process"/>
    <property type="evidence" value="ECO:0007669"/>
    <property type="project" value="TreeGrafter"/>
</dbReference>
<comment type="caution">
    <text evidence="3">The sequence shown here is derived from an EMBL/GenBank/DDBJ whole genome shotgun (WGS) entry which is preliminary data.</text>
</comment>
<sequence>MDDKLMRIAMGKFATGVTVILSENESGELRGMTANAFMSVSLDPKLILISVDNRANMKSIIEQSSKFSVNVLADNQVDISKQFAGQLKEDKEVAFNFSHEIPVIEGSLTSIVCDVYDIVVQGDHTLFVGKVKHLTVNEGNPLLFNQGKYETLTPVSV</sequence>
<organism evidence="3 4">
    <name type="scientific">Pseudogracilibacillus auburnensis</name>
    <dbReference type="NCBI Taxonomy" id="1494959"/>
    <lineage>
        <taxon>Bacteria</taxon>
        <taxon>Bacillati</taxon>
        <taxon>Bacillota</taxon>
        <taxon>Bacilli</taxon>
        <taxon>Bacillales</taxon>
        <taxon>Bacillaceae</taxon>
        <taxon>Pseudogracilibacillus</taxon>
    </lineage>
</organism>
<dbReference type="Proteomes" id="UP000247978">
    <property type="component" value="Unassembled WGS sequence"/>
</dbReference>
<feature type="domain" description="Flavin reductase like" evidence="2">
    <location>
        <begin position="10"/>
        <end position="151"/>
    </location>
</feature>
<dbReference type="RefSeq" id="WP_110396943.1">
    <property type="nucleotide sequence ID" value="NZ_JBHUHB010000001.1"/>
</dbReference>
<dbReference type="InterPro" id="IPR012349">
    <property type="entry name" value="Split_barrel_FMN-bd"/>
</dbReference>
<dbReference type="EMBL" id="QJJQ01000016">
    <property type="protein sequence ID" value="PXW83424.1"/>
    <property type="molecule type" value="Genomic_DNA"/>
</dbReference>
<accession>A0A2V3VQJ9</accession>
<evidence type="ECO:0000313" key="4">
    <source>
        <dbReference type="Proteomes" id="UP000247978"/>
    </source>
</evidence>
<dbReference type="GO" id="GO:0010181">
    <property type="term" value="F:FMN binding"/>
    <property type="evidence" value="ECO:0007669"/>
    <property type="project" value="InterPro"/>
</dbReference>
<evidence type="ECO:0000259" key="2">
    <source>
        <dbReference type="SMART" id="SM00903"/>
    </source>
</evidence>
<dbReference type="InterPro" id="IPR002563">
    <property type="entry name" value="Flavin_Rdtase-like_dom"/>
</dbReference>
<dbReference type="GO" id="GO:0042602">
    <property type="term" value="F:riboflavin reductase (NADPH) activity"/>
    <property type="evidence" value="ECO:0007669"/>
    <property type="project" value="TreeGrafter"/>
</dbReference>
<dbReference type="AlphaFoldDB" id="A0A2V3VQJ9"/>
<evidence type="ECO:0000313" key="3">
    <source>
        <dbReference type="EMBL" id="PXW83424.1"/>
    </source>
</evidence>
<proteinExistence type="predicted"/>
<dbReference type="SMART" id="SM00903">
    <property type="entry name" value="Flavin_Reduct"/>
    <property type="match status" value="1"/>
</dbReference>